<protein>
    <recommendedName>
        <fullName evidence="3">Fibronectin type-III domain-containing protein</fullName>
    </recommendedName>
</protein>
<accession>A0A6M3XTS4</accession>
<dbReference type="AlphaFoldDB" id="A0A6M3XTS4"/>
<organism evidence="2">
    <name type="scientific">viral metagenome</name>
    <dbReference type="NCBI Taxonomy" id="1070528"/>
    <lineage>
        <taxon>unclassified sequences</taxon>
        <taxon>metagenomes</taxon>
        <taxon>organismal metagenomes</taxon>
    </lineage>
</organism>
<name>A0A6M3XTS4_9ZZZZ</name>
<proteinExistence type="predicted"/>
<evidence type="ECO:0000313" key="2">
    <source>
        <dbReference type="EMBL" id="QJI00688.1"/>
    </source>
</evidence>
<gene>
    <name evidence="2" type="ORF">TM448B02063_0006</name>
</gene>
<sequence>MNFKDIYSAITEFKIDPGVAGGYVLDALKDFCRETWAWTEVITFLTTAGTYNYTLSPSESQSKIIGIPHDGVQIASVNTPVLTTDDSTDTGTLTPATTYTYQITAYANDYGETLPCAVVSQVCPATGAIDLEWDAVGGADGYYIYGNNGSGSTYTRMKDTTSTSYTDDGTDTPDGVTEPPTESVLMREIDIVNQAGQKALNSTWKQTESDDINALIWDGKTAVRTQKIPQTSNIAFQVKVALAPTGVITIPTILEPHEDTIRKYVRAMIFLTVPQTAENPWFNPKLGAFWLGEYQKDRVIVKMETMAGHGGQLRVKYRSFAI</sequence>
<evidence type="ECO:0000256" key="1">
    <source>
        <dbReference type="SAM" id="MobiDB-lite"/>
    </source>
</evidence>
<dbReference type="InterPro" id="IPR013783">
    <property type="entry name" value="Ig-like_fold"/>
</dbReference>
<feature type="region of interest" description="Disordered" evidence="1">
    <location>
        <begin position="160"/>
        <end position="179"/>
    </location>
</feature>
<dbReference type="EMBL" id="MT144869">
    <property type="protein sequence ID" value="QJI00688.1"/>
    <property type="molecule type" value="Genomic_DNA"/>
</dbReference>
<reference evidence="2" key="1">
    <citation type="submission" date="2020-03" db="EMBL/GenBank/DDBJ databases">
        <title>The deep terrestrial virosphere.</title>
        <authorList>
            <person name="Holmfeldt K."/>
            <person name="Nilsson E."/>
            <person name="Simone D."/>
            <person name="Lopez-Fernandez M."/>
            <person name="Wu X."/>
            <person name="de Brujin I."/>
            <person name="Lundin D."/>
            <person name="Andersson A."/>
            <person name="Bertilsson S."/>
            <person name="Dopson M."/>
        </authorList>
    </citation>
    <scope>NUCLEOTIDE SEQUENCE</scope>
    <source>
        <strain evidence="2">TM448B02063</strain>
    </source>
</reference>
<evidence type="ECO:0008006" key="3">
    <source>
        <dbReference type="Google" id="ProtNLM"/>
    </source>
</evidence>
<dbReference type="Gene3D" id="2.60.40.10">
    <property type="entry name" value="Immunoglobulins"/>
    <property type="match status" value="1"/>
</dbReference>